<dbReference type="STRING" id="1285928.SAMN04487894_101316"/>
<proteinExistence type="predicted"/>
<keyword evidence="2" id="KW-1185">Reference proteome</keyword>
<name>A0A1G6ISU2_NIADE</name>
<accession>A0A1G6ISU2</accession>
<dbReference type="RefSeq" id="WP_090388262.1">
    <property type="nucleotide sequence ID" value="NZ_FMZO01000001.1"/>
</dbReference>
<protein>
    <submittedName>
        <fullName evidence="1">Uncharacterized protein</fullName>
    </submittedName>
</protein>
<sequence length="75" mass="8673">MEIKVQIPFQQLLTLVKSLTPSQKAKLKKELDDEAVKPQQDSFIDFLLNGPVYSREDINIIEENRKSIAAWRTKS</sequence>
<reference evidence="2" key="1">
    <citation type="submission" date="2016-10" db="EMBL/GenBank/DDBJ databases">
        <authorList>
            <person name="Varghese N."/>
            <person name="Submissions S."/>
        </authorList>
    </citation>
    <scope>NUCLEOTIDE SEQUENCE [LARGE SCALE GENOMIC DNA]</scope>
    <source>
        <strain evidence="2">DSM 25811 / CCM 8410 / LMG 26954 / E90</strain>
    </source>
</reference>
<evidence type="ECO:0000313" key="1">
    <source>
        <dbReference type="EMBL" id="SDC09491.1"/>
    </source>
</evidence>
<dbReference type="OrthoDB" id="799765at2"/>
<organism evidence="1 2">
    <name type="scientific">Niabella drilacis (strain DSM 25811 / CCM 8410 / CCUG 62505 / LMG 26954 / E90)</name>
    <dbReference type="NCBI Taxonomy" id="1285928"/>
    <lineage>
        <taxon>Bacteria</taxon>
        <taxon>Pseudomonadati</taxon>
        <taxon>Bacteroidota</taxon>
        <taxon>Chitinophagia</taxon>
        <taxon>Chitinophagales</taxon>
        <taxon>Chitinophagaceae</taxon>
        <taxon>Niabella</taxon>
    </lineage>
</organism>
<gene>
    <name evidence="1" type="ORF">SAMN04487894_101316</name>
</gene>
<dbReference type="AlphaFoldDB" id="A0A1G6ISU2"/>
<evidence type="ECO:0000313" key="2">
    <source>
        <dbReference type="Proteomes" id="UP000198757"/>
    </source>
</evidence>
<dbReference type="Proteomes" id="UP000198757">
    <property type="component" value="Unassembled WGS sequence"/>
</dbReference>
<dbReference type="EMBL" id="FMZO01000001">
    <property type="protein sequence ID" value="SDC09491.1"/>
    <property type="molecule type" value="Genomic_DNA"/>
</dbReference>